<gene>
    <name evidence="1" type="ORF">MUN53_09280</name>
</gene>
<evidence type="ECO:0000313" key="2">
    <source>
        <dbReference type="Proteomes" id="UP001165444"/>
    </source>
</evidence>
<proteinExistence type="predicted"/>
<dbReference type="RefSeq" id="WP_243325021.1">
    <property type="nucleotide sequence ID" value="NZ_JAKZMM010000020.1"/>
</dbReference>
<protein>
    <submittedName>
        <fullName evidence="1">Uncharacterized protein</fullName>
    </submittedName>
</protein>
<evidence type="ECO:0000313" key="1">
    <source>
        <dbReference type="EMBL" id="MCJ2380800.1"/>
    </source>
</evidence>
<name>A0ABT0C1J8_9BACT</name>
<sequence>MSSMELNALRGELAHDILNIEDIEVLKEVKRSLHQIIAQAKDGMKNKSSHPRPYTLEEIYSRIAESEAQITAGNVLTIEEANAEVRKQLPWLK</sequence>
<dbReference type="EMBL" id="JAKZMM010000020">
    <property type="protein sequence ID" value="MCJ2380800.1"/>
    <property type="molecule type" value="Genomic_DNA"/>
</dbReference>
<reference evidence="1 2" key="1">
    <citation type="submission" date="2022-03" db="EMBL/GenBank/DDBJ databases">
        <title>Parabacteroides sp. nov. isolated from swine feces.</title>
        <authorList>
            <person name="Bak J.E."/>
        </authorList>
    </citation>
    <scope>NUCLEOTIDE SEQUENCE [LARGE SCALE GENOMIC DNA]</scope>
    <source>
        <strain evidence="1 2">AGMB00274</strain>
    </source>
</reference>
<accession>A0ABT0C1J8</accession>
<dbReference type="Proteomes" id="UP001165444">
    <property type="component" value="Unassembled WGS sequence"/>
</dbReference>
<keyword evidence="2" id="KW-1185">Reference proteome</keyword>
<organism evidence="1 2">
    <name type="scientific">Parabacteroides faecalis</name>
    <dbReference type="NCBI Taxonomy" id="2924040"/>
    <lineage>
        <taxon>Bacteria</taxon>
        <taxon>Pseudomonadati</taxon>
        <taxon>Bacteroidota</taxon>
        <taxon>Bacteroidia</taxon>
        <taxon>Bacteroidales</taxon>
        <taxon>Tannerellaceae</taxon>
        <taxon>Parabacteroides</taxon>
    </lineage>
</organism>
<comment type="caution">
    <text evidence="1">The sequence shown here is derived from an EMBL/GenBank/DDBJ whole genome shotgun (WGS) entry which is preliminary data.</text>
</comment>